<accession>G2P043</accession>
<dbReference type="EMBL" id="CP002994">
    <property type="protein sequence ID" value="AEM80500.1"/>
    <property type="molecule type" value="Genomic_DNA"/>
</dbReference>
<proteinExistence type="predicted"/>
<protein>
    <recommendedName>
        <fullName evidence="3">DNA gyrase inhibitor YacG</fullName>
    </recommendedName>
</protein>
<dbReference type="AlphaFoldDB" id="G2P043"/>
<dbReference type="KEGG" id="svl:Strvi_0727"/>
<organism evidence="1 2">
    <name type="scientific">Streptomyces violaceusniger (strain Tu 4113)</name>
    <dbReference type="NCBI Taxonomy" id="653045"/>
    <lineage>
        <taxon>Bacteria</taxon>
        <taxon>Bacillati</taxon>
        <taxon>Actinomycetota</taxon>
        <taxon>Actinomycetes</taxon>
        <taxon>Kitasatosporales</taxon>
        <taxon>Streptomycetaceae</taxon>
        <taxon>Streptomyces</taxon>
        <taxon>Streptomyces violaceusniger group</taxon>
    </lineage>
</organism>
<dbReference type="HOGENOM" id="CLU_2977529_0_0_11"/>
<reference evidence="1" key="1">
    <citation type="submission" date="2011-08" db="EMBL/GenBank/DDBJ databases">
        <title>Complete sequence of chromosome of Streptomyces violaceusniger Tu 4113.</title>
        <authorList>
            <consortium name="US DOE Joint Genome Institute"/>
            <person name="Lucas S."/>
            <person name="Han J."/>
            <person name="Lapidus A."/>
            <person name="Cheng J.-F."/>
            <person name="Goodwin L."/>
            <person name="Pitluck S."/>
            <person name="Peters L."/>
            <person name="Ivanova N."/>
            <person name="Daligault H."/>
            <person name="Detter J.C."/>
            <person name="Han C."/>
            <person name="Tapia R."/>
            <person name="Land M."/>
            <person name="Hauser L."/>
            <person name="Kyrpides N."/>
            <person name="Ivanova N."/>
            <person name="Pagani I."/>
            <person name="Hagen A."/>
            <person name="Katz L."/>
            <person name="Fiedler H.-P."/>
            <person name="Keasling J."/>
            <person name="Fortman J."/>
            <person name="Woyke T."/>
        </authorList>
    </citation>
    <scope>NUCLEOTIDE SEQUENCE [LARGE SCALE GENOMIC DNA]</scope>
    <source>
        <strain evidence="1">Tu 4113</strain>
    </source>
</reference>
<evidence type="ECO:0000313" key="1">
    <source>
        <dbReference type="EMBL" id="AEM80500.1"/>
    </source>
</evidence>
<name>G2P043_STRV4</name>
<sequence>MDYSNTSAKDESTKCLQCGKPLEQKKGPGRAKRFCRPWCGKLLRRKTAVFSVGGWDAF</sequence>
<gene>
    <name evidence="1" type="ORF">Strvi_0727</name>
</gene>
<evidence type="ECO:0000313" key="2">
    <source>
        <dbReference type="Proteomes" id="UP000008703"/>
    </source>
</evidence>
<keyword evidence="2" id="KW-1185">Reference proteome</keyword>
<evidence type="ECO:0008006" key="3">
    <source>
        <dbReference type="Google" id="ProtNLM"/>
    </source>
</evidence>
<dbReference type="Proteomes" id="UP000008703">
    <property type="component" value="Chromosome"/>
</dbReference>